<dbReference type="InterPro" id="IPR047951">
    <property type="entry name" value="Transpos_ISL3"/>
</dbReference>
<feature type="domain" description="Transposase IS204/IS1001/IS1096/IS1165 DDE" evidence="2">
    <location>
        <begin position="156"/>
        <end position="240"/>
    </location>
</feature>
<proteinExistence type="predicted"/>
<evidence type="ECO:0000256" key="1">
    <source>
        <dbReference type="SAM" id="MobiDB-lite"/>
    </source>
</evidence>
<dbReference type="Pfam" id="PF01610">
    <property type="entry name" value="DDE_Tnp_ISL3"/>
    <property type="match status" value="1"/>
</dbReference>
<dbReference type="InterPro" id="IPR002560">
    <property type="entry name" value="Transposase_DDE"/>
</dbReference>
<dbReference type="PANTHER" id="PTHR33498:SF1">
    <property type="entry name" value="TRANSPOSASE FOR INSERTION SEQUENCE ELEMENT IS1557"/>
    <property type="match status" value="1"/>
</dbReference>
<dbReference type="EMBL" id="BAAATR010000011">
    <property type="protein sequence ID" value="GAA2245335.1"/>
    <property type="molecule type" value="Genomic_DNA"/>
</dbReference>
<evidence type="ECO:0000313" key="3">
    <source>
        <dbReference type="EMBL" id="GAA2245335.1"/>
    </source>
</evidence>
<comment type="caution">
    <text evidence="3">The sequence shown here is derived from an EMBL/GenBank/DDBJ whole genome shotgun (WGS) entry which is preliminary data.</text>
</comment>
<gene>
    <name evidence="3" type="ORF">GCM10010430_28980</name>
</gene>
<reference evidence="3 4" key="1">
    <citation type="journal article" date="2019" name="Int. J. Syst. Evol. Microbiol.">
        <title>The Global Catalogue of Microorganisms (GCM) 10K type strain sequencing project: providing services to taxonomists for standard genome sequencing and annotation.</title>
        <authorList>
            <consortium name="The Broad Institute Genomics Platform"/>
            <consortium name="The Broad Institute Genome Sequencing Center for Infectious Disease"/>
            <person name="Wu L."/>
            <person name="Ma J."/>
        </authorList>
    </citation>
    <scope>NUCLEOTIDE SEQUENCE [LARGE SCALE GENOMIC DNA]</scope>
    <source>
        <strain evidence="3 4">JCM 7356</strain>
    </source>
</reference>
<dbReference type="Proteomes" id="UP001500305">
    <property type="component" value="Unassembled WGS sequence"/>
</dbReference>
<sequence>MQDANELVGTAFFGLSPLVVEDVADEGEEIRVVARTQDGPVPCPACGEPTDRVHGFHHRTVTDVPADARDGARAPAGLPGTRLPPADVPRAGAQSAETLPAPDEPPYYATRRCGEGVSGPGPARLLEVLAAPASRSTSLRMLLRMPLPARRVPRILGVDDFALRRRRRYATVLIDAETGERIDVLPGRDTDALETWLHENLSVEIVCRDGSGAYGEAVRRALPEAVQVNDRWHIWRNLCEAAP</sequence>
<accession>A0ABN3DZN5</accession>
<evidence type="ECO:0000259" key="2">
    <source>
        <dbReference type="Pfam" id="PF01610"/>
    </source>
</evidence>
<feature type="region of interest" description="Disordered" evidence="1">
    <location>
        <begin position="67"/>
        <end position="106"/>
    </location>
</feature>
<organism evidence="3 4">
    <name type="scientific">Kitasatospora cystarginea</name>
    <dbReference type="NCBI Taxonomy" id="58350"/>
    <lineage>
        <taxon>Bacteria</taxon>
        <taxon>Bacillati</taxon>
        <taxon>Actinomycetota</taxon>
        <taxon>Actinomycetes</taxon>
        <taxon>Kitasatosporales</taxon>
        <taxon>Streptomycetaceae</taxon>
        <taxon>Kitasatospora</taxon>
    </lineage>
</organism>
<dbReference type="PANTHER" id="PTHR33498">
    <property type="entry name" value="TRANSPOSASE FOR INSERTION SEQUENCE ELEMENT IS1557"/>
    <property type="match status" value="1"/>
</dbReference>
<protein>
    <recommendedName>
        <fullName evidence="2">Transposase IS204/IS1001/IS1096/IS1165 DDE domain-containing protein</fullName>
    </recommendedName>
</protein>
<evidence type="ECO:0000313" key="4">
    <source>
        <dbReference type="Proteomes" id="UP001500305"/>
    </source>
</evidence>
<keyword evidence="4" id="KW-1185">Reference proteome</keyword>
<name>A0ABN3DZN5_9ACTN</name>